<evidence type="ECO:0000313" key="3">
    <source>
        <dbReference type="EMBL" id="MFD1780526.1"/>
    </source>
</evidence>
<accession>A0ABW4MRB2</accession>
<feature type="transmembrane region" description="Helical" evidence="1">
    <location>
        <begin position="31"/>
        <end position="58"/>
    </location>
</feature>
<sequence length="123" mass="14232">MKKVIFPVFIILFWIGTIAFLHLSLLEWINVTFLIGLLSGLIAVSVKIIHTGFLRLFMSGFKKLNMTMMPKSRSLQQVDEELENNEDIIQFKHNLSMMVYKVTLQFSILTISLSVIGLFVFYK</sequence>
<keyword evidence="1" id="KW-0472">Membrane</keyword>
<keyword evidence="1" id="KW-1133">Transmembrane helix</keyword>
<name>A0ABW4MRB2_9BACI</name>
<reference evidence="4" key="1">
    <citation type="journal article" date="2019" name="Int. J. Syst. Evol. Microbiol.">
        <title>The Global Catalogue of Microorganisms (GCM) 10K type strain sequencing project: providing services to taxonomists for standard genome sequencing and annotation.</title>
        <authorList>
            <consortium name="The Broad Institute Genomics Platform"/>
            <consortium name="The Broad Institute Genome Sequencing Center for Infectious Disease"/>
            <person name="Wu L."/>
            <person name="Ma J."/>
        </authorList>
    </citation>
    <scope>NUCLEOTIDE SEQUENCE [LARGE SCALE GENOMIC DNA]</scope>
    <source>
        <strain evidence="4">CCUG 15531</strain>
    </source>
</reference>
<evidence type="ECO:0000259" key="2">
    <source>
        <dbReference type="Pfam" id="PF13038"/>
    </source>
</evidence>
<comment type="caution">
    <text evidence="3">The sequence shown here is derived from an EMBL/GenBank/DDBJ whole genome shotgun (WGS) entry which is preliminary data.</text>
</comment>
<feature type="transmembrane region" description="Helical" evidence="1">
    <location>
        <begin position="102"/>
        <end position="122"/>
    </location>
</feature>
<proteinExistence type="predicted"/>
<gene>
    <name evidence="3" type="ORF">ACFSFW_17810</name>
</gene>
<feature type="domain" description="DUF3899" evidence="2">
    <location>
        <begin position="29"/>
        <end position="118"/>
    </location>
</feature>
<protein>
    <submittedName>
        <fullName evidence="3">DUF3899 domain-containing protein</fullName>
    </submittedName>
</protein>
<evidence type="ECO:0000313" key="4">
    <source>
        <dbReference type="Proteomes" id="UP001597227"/>
    </source>
</evidence>
<evidence type="ECO:0000256" key="1">
    <source>
        <dbReference type="SAM" id="Phobius"/>
    </source>
</evidence>
<dbReference type="Proteomes" id="UP001597227">
    <property type="component" value="Unassembled WGS sequence"/>
</dbReference>
<keyword evidence="4" id="KW-1185">Reference proteome</keyword>
<dbReference type="InterPro" id="IPR025007">
    <property type="entry name" value="DUF3899"/>
</dbReference>
<organism evidence="3 4">
    <name type="scientific">Fredinandcohnia salidurans</name>
    <dbReference type="NCBI Taxonomy" id="2595041"/>
    <lineage>
        <taxon>Bacteria</taxon>
        <taxon>Bacillati</taxon>
        <taxon>Bacillota</taxon>
        <taxon>Bacilli</taxon>
        <taxon>Bacillales</taxon>
        <taxon>Bacillaceae</taxon>
        <taxon>Fredinandcohnia</taxon>
    </lineage>
</organism>
<dbReference type="RefSeq" id="WP_304213499.1">
    <property type="nucleotide sequence ID" value="NZ_JBHUEK010000025.1"/>
</dbReference>
<dbReference type="EMBL" id="JBHUEK010000025">
    <property type="protein sequence ID" value="MFD1780526.1"/>
    <property type="molecule type" value="Genomic_DNA"/>
</dbReference>
<keyword evidence="1" id="KW-0812">Transmembrane</keyword>
<feature type="transmembrane region" description="Helical" evidence="1">
    <location>
        <begin position="5"/>
        <end position="25"/>
    </location>
</feature>
<dbReference type="Pfam" id="PF13038">
    <property type="entry name" value="DUF3899"/>
    <property type="match status" value="1"/>
</dbReference>